<evidence type="ECO:0000313" key="5">
    <source>
        <dbReference type="Proteomes" id="UP001157947"/>
    </source>
</evidence>
<protein>
    <submittedName>
        <fullName evidence="4">DNA polymerase-3 subunit epsilon</fullName>
    </submittedName>
</protein>
<dbReference type="GO" id="GO:0003677">
    <property type="term" value="F:DNA binding"/>
    <property type="evidence" value="ECO:0007669"/>
    <property type="project" value="InterPro"/>
</dbReference>
<evidence type="ECO:0000256" key="2">
    <source>
        <dbReference type="ARBA" id="ARBA00026073"/>
    </source>
</evidence>
<reference evidence="4" key="1">
    <citation type="submission" date="2017-05" db="EMBL/GenBank/DDBJ databases">
        <authorList>
            <person name="Varghese N."/>
            <person name="Submissions S."/>
        </authorList>
    </citation>
    <scope>NUCLEOTIDE SEQUENCE</scope>
    <source>
        <strain evidence="4">DSM 18763</strain>
    </source>
</reference>
<dbReference type="GO" id="GO:0008408">
    <property type="term" value="F:3'-5' exonuclease activity"/>
    <property type="evidence" value="ECO:0007669"/>
    <property type="project" value="TreeGrafter"/>
</dbReference>
<gene>
    <name evidence="4" type="ORF">SAMN06264868_11530</name>
</gene>
<dbReference type="InterPro" id="IPR012337">
    <property type="entry name" value="RNaseH-like_sf"/>
</dbReference>
<proteinExistence type="predicted"/>
<organism evidence="4 5">
    <name type="scientific">Venenivibrio stagnispumantis</name>
    <dbReference type="NCBI Taxonomy" id="407998"/>
    <lineage>
        <taxon>Bacteria</taxon>
        <taxon>Pseudomonadati</taxon>
        <taxon>Aquificota</taxon>
        <taxon>Aquificia</taxon>
        <taxon>Aquificales</taxon>
        <taxon>Hydrogenothermaceae</taxon>
        <taxon>Venenivibrio</taxon>
    </lineage>
</organism>
<dbReference type="FunFam" id="3.30.420.10:FF:000045">
    <property type="entry name" value="3'-5' exonuclease DinG"/>
    <property type="match status" value="1"/>
</dbReference>
<dbReference type="Proteomes" id="UP001157947">
    <property type="component" value="Unassembled WGS sequence"/>
</dbReference>
<comment type="subunit">
    <text evidence="2">DNA polymerase III contains a core (composed of alpha, epsilon and theta chains) that associates with a tau subunit. This core dimerizes to form the POLIII' complex. PolIII' associates with the gamma complex (composed of gamma, delta, delta', psi and chi chains) and with the beta chain to form the complete DNA polymerase III complex.</text>
</comment>
<dbReference type="EMBL" id="FXTX01000015">
    <property type="protein sequence ID" value="SMP16719.1"/>
    <property type="molecule type" value="Genomic_DNA"/>
</dbReference>
<comment type="caution">
    <text evidence="4">The sequence shown here is derived from an EMBL/GenBank/DDBJ whole genome shotgun (WGS) entry which is preliminary data.</text>
</comment>
<dbReference type="AlphaFoldDB" id="A0AA46AF22"/>
<keyword evidence="5" id="KW-1185">Reference proteome</keyword>
<dbReference type="InterPro" id="IPR013520">
    <property type="entry name" value="Ribonucl_H"/>
</dbReference>
<dbReference type="NCBIfam" id="TIGR00573">
    <property type="entry name" value="dnaq"/>
    <property type="match status" value="1"/>
</dbReference>
<dbReference type="InterPro" id="IPR006054">
    <property type="entry name" value="DnaQ"/>
</dbReference>
<dbReference type="PANTHER" id="PTHR30231:SF41">
    <property type="entry name" value="DNA POLYMERASE III SUBUNIT EPSILON"/>
    <property type="match status" value="1"/>
</dbReference>
<dbReference type="GO" id="GO:0005829">
    <property type="term" value="C:cytosol"/>
    <property type="evidence" value="ECO:0007669"/>
    <property type="project" value="TreeGrafter"/>
</dbReference>
<dbReference type="Pfam" id="PF00929">
    <property type="entry name" value="RNase_T"/>
    <property type="match status" value="1"/>
</dbReference>
<evidence type="ECO:0000256" key="1">
    <source>
        <dbReference type="ARBA" id="ARBA00025483"/>
    </source>
</evidence>
<dbReference type="RefSeq" id="WP_265134579.1">
    <property type="nucleotide sequence ID" value="NZ_FXTX01000015.1"/>
</dbReference>
<evidence type="ECO:0000313" key="4">
    <source>
        <dbReference type="EMBL" id="SMP16719.1"/>
    </source>
</evidence>
<dbReference type="InterPro" id="IPR036397">
    <property type="entry name" value="RNaseH_sf"/>
</dbReference>
<accession>A0AA46AF22</accession>
<dbReference type="GO" id="GO:0003887">
    <property type="term" value="F:DNA-directed DNA polymerase activity"/>
    <property type="evidence" value="ECO:0007669"/>
    <property type="project" value="InterPro"/>
</dbReference>
<feature type="domain" description="Exonuclease" evidence="3">
    <location>
        <begin position="10"/>
        <end position="177"/>
    </location>
</feature>
<name>A0AA46AF22_9AQUI</name>
<comment type="function">
    <text evidence="1">DNA polymerase III is a complex, multichain enzyme responsible for most of the replicative synthesis in bacteria. The epsilon subunit contain the editing function and is a proofreading 3'-5' exonuclease.</text>
</comment>
<dbReference type="PANTHER" id="PTHR30231">
    <property type="entry name" value="DNA POLYMERASE III SUBUNIT EPSILON"/>
    <property type="match status" value="1"/>
</dbReference>
<sequence>MYNLSIDEVSFAVIDIETTGLKPTTGEIIEVAAIKVEGGVITSKFSSLVKPDIQIIPPHITQLTGITTAMVIDKPKIEEIFDKYMDFIGDSIIVAHNASFDLSFLNLVNNRLYGKNIQNPTICTLKLARRIFPELQSKSLSNLAYHFNLSFQQRHRALSDAYATYEIFKRIIDILQDYKINKVLDIIKLANGKEINLINKRRRYV</sequence>
<dbReference type="SUPFAM" id="SSF53098">
    <property type="entry name" value="Ribonuclease H-like"/>
    <property type="match status" value="1"/>
</dbReference>
<evidence type="ECO:0000259" key="3">
    <source>
        <dbReference type="SMART" id="SM00479"/>
    </source>
</evidence>
<dbReference type="GO" id="GO:0045004">
    <property type="term" value="P:DNA replication proofreading"/>
    <property type="evidence" value="ECO:0007669"/>
    <property type="project" value="TreeGrafter"/>
</dbReference>
<dbReference type="SMART" id="SM00479">
    <property type="entry name" value="EXOIII"/>
    <property type="match status" value="1"/>
</dbReference>
<dbReference type="CDD" id="cd06127">
    <property type="entry name" value="DEDDh"/>
    <property type="match status" value="1"/>
</dbReference>
<dbReference type="Gene3D" id="3.30.420.10">
    <property type="entry name" value="Ribonuclease H-like superfamily/Ribonuclease H"/>
    <property type="match status" value="1"/>
</dbReference>